<dbReference type="SUPFAM" id="SSF48452">
    <property type="entry name" value="TPR-like"/>
    <property type="match status" value="1"/>
</dbReference>
<keyword evidence="10" id="KW-0802">TPR repeat</keyword>
<dbReference type="GO" id="GO:0016020">
    <property type="term" value="C:membrane"/>
    <property type="evidence" value="ECO:0007669"/>
    <property type="project" value="UniProtKB-SubCell"/>
</dbReference>
<feature type="glycosylation site" description="N-linked (GlcNAc...) asparagine" evidence="22">
    <location>
        <position position="291"/>
    </location>
</feature>
<evidence type="ECO:0000256" key="18">
    <source>
        <dbReference type="ARBA" id="ARBA00049297"/>
    </source>
</evidence>
<dbReference type="GO" id="GO:0030544">
    <property type="term" value="F:Hsp70 protein binding"/>
    <property type="evidence" value="ECO:0007669"/>
    <property type="project" value="UniProtKB-ARBA"/>
</dbReference>
<keyword evidence="7" id="KW-0677">Repeat</keyword>
<dbReference type="EC" id="2.7.7.108" evidence="15"/>
<comment type="catalytic activity">
    <reaction evidence="16">
        <text>L-threonyl-[protein] + ATP = 3-O-(5'-adenylyl)-L-threonyl-[protein] + diphosphate</text>
        <dbReference type="Rhea" id="RHEA:54292"/>
        <dbReference type="Rhea" id="RHEA-COMP:11060"/>
        <dbReference type="Rhea" id="RHEA-COMP:13847"/>
        <dbReference type="ChEBI" id="CHEBI:30013"/>
        <dbReference type="ChEBI" id="CHEBI:30616"/>
        <dbReference type="ChEBI" id="CHEBI:33019"/>
        <dbReference type="ChEBI" id="CHEBI:138113"/>
        <dbReference type="EC" id="2.7.7.108"/>
    </reaction>
</comment>
<feature type="binding site" evidence="20">
    <location>
        <begin position="332"/>
        <end position="335"/>
    </location>
    <ligand>
        <name>ATP</name>
        <dbReference type="ChEBI" id="CHEBI:30616"/>
    </ligand>
</feature>
<accession>A0A7R8ZEK9</accession>
<keyword evidence="8 20" id="KW-0547">Nucleotide-binding</keyword>
<dbReference type="Gene3D" id="1.10.3290.10">
    <property type="entry name" value="Fido-like domain"/>
    <property type="match status" value="1"/>
</dbReference>
<organism evidence="25">
    <name type="scientific">Timema douglasi</name>
    <name type="common">Walking stick</name>
    <dbReference type="NCBI Taxonomy" id="61478"/>
    <lineage>
        <taxon>Eukaryota</taxon>
        <taxon>Metazoa</taxon>
        <taxon>Ecdysozoa</taxon>
        <taxon>Arthropoda</taxon>
        <taxon>Hexapoda</taxon>
        <taxon>Insecta</taxon>
        <taxon>Pterygota</taxon>
        <taxon>Neoptera</taxon>
        <taxon>Polyneoptera</taxon>
        <taxon>Phasmatodea</taxon>
        <taxon>Timematodea</taxon>
        <taxon>Timematoidea</taxon>
        <taxon>Timematidae</taxon>
        <taxon>Timema</taxon>
    </lineage>
</organism>
<evidence type="ECO:0000256" key="19">
    <source>
        <dbReference type="PIRSR" id="PIRSR640198-1"/>
    </source>
</evidence>
<feature type="domain" description="Fido" evidence="24">
    <location>
        <begin position="301"/>
        <end position="436"/>
    </location>
</feature>
<dbReference type="GO" id="GO:0044603">
    <property type="term" value="F:protein adenylylhydrolase activity"/>
    <property type="evidence" value="ECO:0007669"/>
    <property type="project" value="UniProtKB-ARBA"/>
</dbReference>
<dbReference type="Pfam" id="PF02661">
    <property type="entry name" value="Fic"/>
    <property type="match status" value="1"/>
</dbReference>
<keyword evidence="6" id="KW-0548">Nucleotidyltransferase</keyword>
<reference evidence="25" key="1">
    <citation type="submission" date="2020-11" db="EMBL/GenBank/DDBJ databases">
        <authorList>
            <person name="Tran Van P."/>
        </authorList>
    </citation>
    <scope>NUCLEOTIDE SEQUENCE</scope>
</reference>
<protein>
    <recommendedName>
        <fullName evidence="3">Protein adenylyltransferase Fic</fullName>
        <ecNumber evidence="15">2.7.7.108</ecNumber>
    </recommendedName>
    <alternativeName>
        <fullName evidence="14">De-AMPylase Fic</fullName>
    </alternativeName>
</protein>
<feature type="active site" evidence="19">
    <location>
        <position position="379"/>
    </location>
</feature>
<comment type="catalytic activity">
    <reaction evidence="17">
        <text>L-tyrosyl-[protein] + ATP = O-(5'-adenylyl)-L-tyrosyl-[protein] + diphosphate</text>
        <dbReference type="Rhea" id="RHEA:54288"/>
        <dbReference type="Rhea" id="RHEA-COMP:10136"/>
        <dbReference type="Rhea" id="RHEA-COMP:13846"/>
        <dbReference type="ChEBI" id="CHEBI:30616"/>
        <dbReference type="ChEBI" id="CHEBI:33019"/>
        <dbReference type="ChEBI" id="CHEBI:46858"/>
        <dbReference type="ChEBI" id="CHEBI:83624"/>
        <dbReference type="EC" id="2.7.7.108"/>
    </reaction>
</comment>
<evidence type="ECO:0000256" key="20">
    <source>
        <dbReference type="PIRSR" id="PIRSR640198-2"/>
    </source>
</evidence>
<gene>
    <name evidence="25" type="ORF">TDIB3V08_LOCUS8638</name>
</gene>
<name>A0A7R8ZEK9_TIMDO</name>
<evidence type="ECO:0000256" key="13">
    <source>
        <dbReference type="ARBA" id="ARBA00023136"/>
    </source>
</evidence>
<feature type="site" description="Important for autoinhibition of adenylyltransferase activity" evidence="21">
    <location>
        <position position="250"/>
    </location>
</feature>
<evidence type="ECO:0000256" key="9">
    <source>
        <dbReference type="ARBA" id="ARBA00022801"/>
    </source>
</evidence>
<comment type="subcellular location">
    <subcellularLocation>
        <location evidence="1">Membrane</location>
        <topology evidence="1">Single-pass membrane protein</topology>
    </subcellularLocation>
</comment>
<dbReference type="GO" id="GO:0070733">
    <property type="term" value="F:AMPylase activity"/>
    <property type="evidence" value="ECO:0007669"/>
    <property type="project" value="UniProtKB-EC"/>
</dbReference>
<comment type="catalytic activity">
    <reaction evidence="18">
        <text>3-O-(5'-adenylyl)-L-threonyl-[protein] + H2O = L-threonyl-[protein] + AMP + H(+)</text>
        <dbReference type="Rhea" id="RHEA:55932"/>
        <dbReference type="Rhea" id="RHEA-COMP:11060"/>
        <dbReference type="Rhea" id="RHEA-COMP:13847"/>
        <dbReference type="ChEBI" id="CHEBI:15377"/>
        <dbReference type="ChEBI" id="CHEBI:15378"/>
        <dbReference type="ChEBI" id="CHEBI:30013"/>
        <dbReference type="ChEBI" id="CHEBI:138113"/>
        <dbReference type="ChEBI" id="CHEBI:456215"/>
    </reaction>
</comment>
<keyword evidence="5 23" id="KW-0812">Transmembrane</keyword>
<evidence type="ECO:0000256" key="16">
    <source>
        <dbReference type="ARBA" id="ARBA00047939"/>
    </source>
</evidence>
<dbReference type="InterPro" id="IPR003812">
    <property type="entry name" value="Fido"/>
</dbReference>
<evidence type="ECO:0000256" key="11">
    <source>
        <dbReference type="ARBA" id="ARBA00022840"/>
    </source>
</evidence>
<evidence type="ECO:0000256" key="23">
    <source>
        <dbReference type="SAM" id="Phobius"/>
    </source>
</evidence>
<dbReference type="PANTHER" id="PTHR13504:SF34">
    <property type="entry name" value="PROTEIN ADENYLYLTRANSFERASE FICD"/>
    <property type="match status" value="1"/>
</dbReference>
<evidence type="ECO:0000256" key="8">
    <source>
        <dbReference type="ARBA" id="ARBA00022741"/>
    </source>
</evidence>
<evidence type="ECO:0000256" key="21">
    <source>
        <dbReference type="PIRSR" id="PIRSR640198-3"/>
    </source>
</evidence>
<feature type="transmembrane region" description="Helical" evidence="23">
    <location>
        <begin position="37"/>
        <end position="56"/>
    </location>
</feature>
<evidence type="ECO:0000256" key="4">
    <source>
        <dbReference type="ARBA" id="ARBA00022679"/>
    </source>
</evidence>
<evidence type="ECO:0000259" key="24">
    <source>
        <dbReference type="PROSITE" id="PS51459"/>
    </source>
</evidence>
<evidence type="ECO:0000256" key="22">
    <source>
        <dbReference type="PIRSR" id="PIRSR640198-4"/>
    </source>
</evidence>
<feature type="binding site" evidence="20">
    <location>
        <begin position="383"/>
        <end position="390"/>
    </location>
    <ligand>
        <name>ATP</name>
        <dbReference type="ChEBI" id="CHEBI:30616"/>
    </ligand>
</feature>
<dbReference type="Gene3D" id="1.25.40.10">
    <property type="entry name" value="Tetratricopeptide repeat domain"/>
    <property type="match status" value="1"/>
</dbReference>
<dbReference type="GO" id="GO:0005524">
    <property type="term" value="F:ATP binding"/>
    <property type="evidence" value="ECO:0007669"/>
    <property type="project" value="UniProtKB-KW"/>
</dbReference>
<evidence type="ECO:0000256" key="15">
    <source>
        <dbReference type="ARBA" id="ARBA00034531"/>
    </source>
</evidence>
<dbReference type="InterPro" id="IPR011990">
    <property type="entry name" value="TPR-like_helical_dom_sf"/>
</dbReference>
<evidence type="ECO:0000256" key="7">
    <source>
        <dbReference type="ARBA" id="ARBA00022737"/>
    </source>
</evidence>
<evidence type="ECO:0000256" key="2">
    <source>
        <dbReference type="ARBA" id="ARBA00009742"/>
    </source>
</evidence>
<sequence length="480" mass="54808">MINMISDWCLEEKRAIRSFIFSIFHQCCSPQEGMHKYLFFAIFAFGAVFAFSVTFLSEYLRTQCCGVELHNSAKIQHKVFTPLPHENHLDVVYEDTLRLILRKTSVSTDVTTSKTGLDAEAVVSLQAALEMKHVGKNEKAWKLFQHAVALAPKHSDILTYYGEFLEQTQNDVLTADQLYFQALAFSPEHSRALGNRERTARIVEEMDRSTLKRIDDKRDQISSIPDSNSAFRRVKKEAYFQHIYHTVGIEGNTMTLAQTRSIVETRMAVAGKSVMEHNEILGLDSAMKYINATLVNRLGTISVKDILEIHRRVLGFVDPIEAGTFRRTQVYVGGHVPPGPLQITLLMEEFSGWLNSEQALRLHPIRYAALAHYKLVHIHPFSDGNGRTARLLMNTILMQAGFPPVIILKQDRHKYYEHLNHANQGDVRPFVRFIAECTEKTLDLFLWATSEYAYDFPALEQHFNGRTIIVDDGSGNWDEK</sequence>
<evidence type="ECO:0000256" key="6">
    <source>
        <dbReference type="ARBA" id="ARBA00022695"/>
    </source>
</evidence>
<dbReference type="InterPro" id="IPR040198">
    <property type="entry name" value="Fido_containing"/>
</dbReference>
<evidence type="ECO:0000256" key="17">
    <source>
        <dbReference type="ARBA" id="ARBA00048696"/>
    </source>
</evidence>
<feature type="binding site" evidence="20">
    <location>
        <position position="423"/>
    </location>
    <ligand>
        <name>ATP</name>
        <dbReference type="ChEBI" id="CHEBI:30616"/>
    </ligand>
</feature>
<dbReference type="EMBL" id="OA569396">
    <property type="protein sequence ID" value="CAD7202456.1"/>
    <property type="molecule type" value="Genomic_DNA"/>
</dbReference>
<dbReference type="PANTHER" id="PTHR13504">
    <property type="entry name" value="FIDO DOMAIN-CONTAINING PROTEIN DDB_G0283145"/>
    <property type="match status" value="1"/>
</dbReference>
<evidence type="ECO:0000256" key="1">
    <source>
        <dbReference type="ARBA" id="ARBA00004167"/>
    </source>
</evidence>
<feature type="binding site" evidence="20">
    <location>
        <begin position="415"/>
        <end position="416"/>
    </location>
    <ligand>
        <name>ATP</name>
        <dbReference type="ChEBI" id="CHEBI:30616"/>
    </ligand>
</feature>
<keyword evidence="13 23" id="KW-0472">Membrane</keyword>
<keyword evidence="4" id="KW-0808">Transferase</keyword>
<proteinExistence type="inferred from homology"/>
<evidence type="ECO:0000256" key="3">
    <source>
        <dbReference type="ARBA" id="ARBA00014915"/>
    </source>
</evidence>
<evidence type="ECO:0000256" key="5">
    <source>
        <dbReference type="ARBA" id="ARBA00022692"/>
    </source>
</evidence>
<dbReference type="FunFam" id="1.10.3290.10:FF:000001">
    <property type="entry name" value="adenosine monophosphate-protein transferase FICD"/>
    <property type="match status" value="1"/>
</dbReference>
<evidence type="ECO:0000313" key="25">
    <source>
        <dbReference type="EMBL" id="CAD7202456.1"/>
    </source>
</evidence>
<dbReference type="SUPFAM" id="SSF140931">
    <property type="entry name" value="Fic-like"/>
    <property type="match status" value="1"/>
</dbReference>
<comment type="similarity">
    <text evidence="2">Belongs to the fic family.</text>
</comment>
<keyword evidence="11 20" id="KW-0067">ATP-binding</keyword>
<evidence type="ECO:0000256" key="10">
    <source>
        <dbReference type="ARBA" id="ARBA00022803"/>
    </source>
</evidence>
<dbReference type="InterPro" id="IPR036597">
    <property type="entry name" value="Fido-like_dom_sf"/>
</dbReference>
<dbReference type="PROSITE" id="PS51459">
    <property type="entry name" value="FIDO"/>
    <property type="match status" value="1"/>
</dbReference>
<dbReference type="AlphaFoldDB" id="A0A7R8ZEK9"/>
<keyword evidence="12 23" id="KW-1133">Transmembrane helix</keyword>
<evidence type="ECO:0000256" key="14">
    <source>
        <dbReference type="ARBA" id="ARBA00030885"/>
    </source>
</evidence>
<keyword evidence="9" id="KW-0378">Hydrolase</keyword>
<evidence type="ECO:0000256" key="12">
    <source>
        <dbReference type="ARBA" id="ARBA00022989"/>
    </source>
</evidence>